<dbReference type="GO" id="GO:0120147">
    <property type="term" value="F:formylglycine-generating oxidase activity"/>
    <property type="evidence" value="ECO:0007669"/>
    <property type="project" value="TreeGrafter"/>
</dbReference>
<name>A0A1N6DZT2_9RHOB</name>
<dbReference type="InterPro" id="IPR016187">
    <property type="entry name" value="CTDL_fold"/>
</dbReference>
<reference evidence="4" key="1">
    <citation type="submission" date="2016-11" db="EMBL/GenBank/DDBJ databases">
        <authorList>
            <person name="Varghese N."/>
            <person name="Submissions S."/>
        </authorList>
    </citation>
    <scope>NUCLEOTIDE SEQUENCE [LARGE SCALE GENOMIC DNA]</scope>
    <source>
        <strain evidence="4">DSM 29440</strain>
    </source>
</reference>
<dbReference type="Pfam" id="PF03781">
    <property type="entry name" value="FGE-sulfatase"/>
    <property type="match status" value="1"/>
</dbReference>
<dbReference type="Gene3D" id="3.90.1580.10">
    <property type="entry name" value="paralog of FGE (formylglycine-generating enzyme)"/>
    <property type="match status" value="1"/>
</dbReference>
<dbReference type="PANTHER" id="PTHR23150:SF19">
    <property type="entry name" value="FORMYLGLYCINE-GENERATING ENZYME"/>
    <property type="match status" value="1"/>
</dbReference>
<evidence type="ECO:0000313" key="3">
    <source>
        <dbReference type="EMBL" id="SIN76288.1"/>
    </source>
</evidence>
<evidence type="ECO:0000313" key="4">
    <source>
        <dbReference type="Proteomes" id="UP000184932"/>
    </source>
</evidence>
<accession>A0A1N6DZT2</accession>
<gene>
    <name evidence="3" type="ORF">SAMN05444002_0185</name>
</gene>
<evidence type="ECO:0000256" key="1">
    <source>
        <dbReference type="SAM" id="MobiDB-lite"/>
    </source>
</evidence>
<feature type="compositionally biased region" description="Polar residues" evidence="1">
    <location>
        <begin position="273"/>
        <end position="283"/>
    </location>
</feature>
<dbReference type="InterPro" id="IPR051043">
    <property type="entry name" value="Sulfatase_Mod_Factor_Kinase"/>
</dbReference>
<feature type="domain" description="Sulfatase-modifying factor enzyme-like" evidence="2">
    <location>
        <begin position="14"/>
        <end position="288"/>
    </location>
</feature>
<dbReference type="Proteomes" id="UP000184932">
    <property type="component" value="Unassembled WGS sequence"/>
</dbReference>
<dbReference type="PANTHER" id="PTHR23150">
    <property type="entry name" value="SULFATASE MODIFYING FACTOR 1, 2"/>
    <property type="match status" value="1"/>
</dbReference>
<keyword evidence="4" id="KW-1185">Reference proteome</keyword>
<evidence type="ECO:0000259" key="2">
    <source>
        <dbReference type="Pfam" id="PF03781"/>
    </source>
</evidence>
<dbReference type="AlphaFoldDB" id="A0A1N6DZT2"/>
<organism evidence="3 4">
    <name type="scientific">Vannielia litorea</name>
    <dbReference type="NCBI Taxonomy" id="1217970"/>
    <lineage>
        <taxon>Bacteria</taxon>
        <taxon>Pseudomonadati</taxon>
        <taxon>Pseudomonadota</taxon>
        <taxon>Alphaproteobacteria</taxon>
        <taxon>Rhodobacterales</taxon>
        <taxon>Paracoccaceae</taxon>
        <taxon>Vannielia</taxon>
    </lineage>
</organism>
<protein>
    <submittedName>
        <fullName evidence="3">Formylglycine-generating enzyme, required for sulfatase activity, contains SUMF1/FGE domain</fullName>
    </submittedName>
</protein>
<dbReference type="SUPFAM" id="SSF56436">
    <property type="entry name" value="C-type lectin-like"/>
    <property type="match status" value="1"/>
</dbReference>
<sequence>MSRAVRADAGPHLRDCVPVPGGKALLGTAHPLIEGDGEGPLVEKRVRDLWWERGATSIAQFRRFVDATGHVTEAERYGWSFVFHLHVPGGGEGTLGVEGLEWWRRIEGASWERPAGPDAPPGADDMPATHIAFEDARAFAAWAGGRLPREVEWEHAARGGLGDVRYPWGDDEPDDARFLPCNIWQGTFPNHDTGADGFAGPAPVHSFTPNGYGLHHVVGNVWEWTAEPFRLRSGRKAARALNAQARGRRLLKGGSFLCHRSYCHRYRIAARTGNTPDSSSSHTGFRVVYDTPPAH</sequence>
<dbReference type="STRING" id="1217970.SAMN05444002_0185"/>
<dbReference type="InterPro" id="IPR042095">
    <property type="entry name" value="SUMF_sf"/>
</dbReference>
<proteinExistence type="predicted"/>
<dbReference type="EMBL" id="FSRL01000001">
    <property type="protein sequence ID" value="SIN76288.1"/>
    <property type="molecule type" value="Genomic_DNA"/>
</dbReference>
<feature type="region of interest" description="Disordered" evidence="1">
    <location>
        <begin position="273"/>
        <end position="295"/>
    </location>
</feature>
<dbReference type="InterPro" id="IPR005532">
    <property type="entry name" value="SUMF_dom"/>
</dbReference>